<evidence type="ECO:0000313" key="2">
    <source>
        <dbReference type="Proteomes" id="UP001637993"/>
    </source>
</evidence>
<protein>
    <recommendedName>
        <fullName evidence="3">Lactate/malate dehydrogenase N-terminal domain-containing protein</fullName>
    </recommendedName>
</protein>
<proteinExistence type="predicted"/>
<dbReference type="RefSeq" id="WP_410024142.1">
    <property type="nucleotide sequence ID" value="NZ_JBGMEG010000005.1"/>
</dbReference>
<gene>
    <name evidence="1" type="ORF">AB9Q04_04290</name>
</gene>
<keyword evidence="2" id="KW-1185">Reference proteome</keyword>
<evidence type="ECO:0008006" key="3">
    <source>
        <dbReference type="Google" id="ProtNLM"/>
    </source>
</evidence>
<organism evidence="1 2">
    <name type="scientific">Anaerococcus groningensis</name>
    <dbReference type="NCBI Taxonomy" id="3115616"/>
    <lineage>
        <taxon>Bacteria</taxon>
        <taxon>Bacillati</taxon>
        <taxon>Bacillota</taxon>
        <taxon>Tissierellia</taxon>
        <taxon>Tissierellales</taxon>
        <taxon>Peptoniphilaceae</taxon>
        <taxon>Anaerococcus</taxon>
    </lineage>
</organism>
<dbReference type="Proteomes" id="UP001637993">
    <property type="component" value="Unassembled WGS sequence"/>
</dbReference>
<evidence type="ECO:0000313" key="1">
    <source>
        <dbReference type="EMBL" id="MFO3717572.1"/>
    </source>
</evidence>
<reference evidence="1 2" key="1">
    <citation type="journal article" date="2025" name="Anaerobe">
        <title>Description of Anaerococcus kampingiae sp. nov., Anaerococcus groningensis sp. nov., Anaerococcus martiniensis sp. nov., and Anaerococcus cruorum sp. nov., isolated from human clinical specimens.</title>
        <authorList>
            <person name="Boiten K.E."/>
            <person name="Meijer J."/>
            <person name="van Wezel E.M."/>
            <person name="Veloo A.C.M."/>
        </authorList>
    </citation>
    <scope>NUCLEOTIDE SEQUENCE [LARGE SCALE GENOMIC DNA]</scope>
    <source>
        <strain evidence="1 2">ENR1011</strain>
    </source>
</reference>
<dbReference type="EMBL" id="JBGMEG010000005">
    <property type="protein sequence ID" value="MFO3717572.1"/>
    <property type="molecule type" value="Genomic_DNA"/>
</dbReference>
<name>A0ABW9N0D6_9FIRM</name>
<sequence length="40" mass="4573">MRMVVMGSGSVGAYIVSIYNLCSNDFNNQRAFVDRRLKFI</sequence>
<comment type="caution">
    <text evidence="1">The sequence shown here is derived from an EMBL/GenBank/DDBJ whole genome shotgun (WGS) entry which is preliminary data.</text>
</comment>
<accession>A0ABW9N0D6</accession>